<dbReference type="GO" id="GO:0008168">
    <property type="term" value="F:methyltransferase activity"/>
    <property type="evidence" value="ECO:0007669"/>
    <property type="project" value="UniProtKB-KW"/>
</dbReference>
<keyword evidence="4" id="KW-0489">Methyltransferase</keyword>
<dbReference type="SUPFAM" id="SSF53335">
    <property type="entry name" value="S-adenosyl-L-methionine-dependent methyltransferases"/>
    <property type="match status" value="1"/>
</dbReference>
<evidence type="ECO:0000259" key="2">
    <source>
        <dbReference type="Pfam" id="PF13395"/>
    </source>
</evidence>
<keyword evidence="5" id="KW-1185">Reference proteome</keyword>
<dbReference type="InterPro" id="IPR041698">
    <property type="entry name" value="Methyltransf_25"/>
</dbReference>
<reference evidence="4 5" key="1">
    <citation type="submission" date="2024-03" db="EMBL/GenBank/DDBJ databases">
        <title>Pseudoalteromonas qingdaonensis sp. nov., isolated from the intestines of marine benthic organisms.</title>
        <authorList>
            <person name="Lin X."/>
            <person name="Fang S."/>
            <person name="Hu X."/>
        </authorList>
    </citation>
    <scope>NUCLEOTIDE SEQUENCE [LARGE SCALE GENOMIC DNA]</scope>
    <source>
        <strain evidence="4 5">YIC-827</strain>
    </source>
</reference>
<dbReference type="EMBL" id="JBCGCU010000004">
    <property type="protein sequence ID" value="MEM0514831.1"/>
    <property type="molecule type" value="Genomic_DNA"/>
</dbReference>
<protein>
    <submittedName>
        <fullName evidence="4">Class I SAM-dependent methyltransferase</fullName>
    </submittedName>
</protein>
<dbReference type="Pfam" id="PF13395">
    <property type="entry name" value="HNH_4"/>
    <property type="match status" value="1"/>
</dbReference>
<dbReference type="InterPro" id="IPR029063">
    <property type="entry name" value="SAM-dependent_MTases_sf"/>
</dbReference>
<keyword evidence="1" id="KW-0808">Transferase</keyword>
<evidence type="ECO:0000256" key="1">
    <source>
        <dbReference type="ARBA" id="ARBA00022679"/>
    </source>
</evidence>
<accession>A0ABU9MU66</accession>
<dbReference type="RefSeq" id="WP_342676963.1">
    <property type="nucleotide sequence ID" value="NZ_JBCGCU010000004.1"/>
</dbReference>
<gene>
    <name evidence="4" type="ORF">WCN91_05230</name>
</gene>
<feature type="domain" description="HNH nuclease" evidence="2">
    <location>
        <begin position="465"/>
        <end position="502"/>
    </location>
</feature>
<proteinExistence type="predicted"/>
<evidence type="ECO:0000259" key="3">
    <source>
        <dbReference type="Pfam" id="PF13649"/>
    </source>
</evidence>
<dbReference type="GO" id="GO:0032259">
    <property type="term" value="P:methylation"/>
    <property type="evidence" value="ECO:0007669"/>
    <property type="project" value="UniProtKB-KW"/>
</dbReference>
<dbReference type="Gene3D" id="3.40.50.150">
    <property type="entry name" value="Vaccinia Virus protein VP39"/>
    <property type="match status" value="1"/>
</dbReference>
<dbReference type="CDD" id="cd02440">
    <property type="entry name" value="AdoMet_MTases"/>
    <property type="match status" value="1"/>
</dbReference>
<dbReference type="Pfam" id="PF13649">
    <property type="entry name" value="Methyltransf_25"/>
    <property type="match status" value="1"/>
</dbReference>
<name>A0ABU9MU66_9GAMM</name>
<sequence length="575" mass="65854">MSSQFYNQNATQLAEQYLSADFEKVHAAWLHLLQPLLQKPQCRMLDIGAGAGRDALYLAQHGQDVEVYAVEPAQMLAELGARHTKDYAVHWLEDSLPELERITSKEISFDLILLSAVWMHIPEGQRPRAIRKLANLLKPGGQLVISLRHGQGEVELKERGMYQVCADTLKQLATQVGLQCILCTELQTDELNRADVHWQTVVLRLPDDGSGSFSLIRHVALNDGKSATHKLALMRVLLRIADGHPGAVIRREDNRVILPAGLVALYWCHQYKDLIDYYELYQTPNKSPNMGFMKADGWHLLTHLNATDYRVGNLFVGDDALALHKTLSHAVQNIRNMPCKYITFPNTEQCVFELASQVVRAKDTLFLDFESLCQWGEFSLPEHVWTALNRFACWIEPVLVSEWAKTMASYRGNAIHLEQQPYIFSQALNWLDPKRTTTEVRQRVTDMAEEGDAIHCVWTQRSLQQGFDVDHCMPFSRWPNNDLWNLLPSTPKANNEKRDRLPSNIRLHHAGEHIRHWWQQAWETEQESVLSQRFFAEANLALPGLGVGNRSIDDLFAALLLQRGRLRELQQLQEW</sequence>
<dbReference type="PANTHER" id="PTHR43861">
    <property type="entry name" value="TRANS-ACONITATE 2-METHYLTRANSFERASE-RELATED"/>
    <property type="match status" value="1"/>
</dbReference>
<feature type="domain" description="Methyltransferase" evidence="3">
    <location>
        <begin position="45"/>
        <end position="141"/>
    </location>
</feature>
<evidence type="ECO:0000313" key="5">
    <source>
        <dbReference type="Proteomes" id="UP001447008"/>
    </source>
</evidence>
<dbReference type="Proteomes" id="UP001447008">
    <property type="component" value="Unassembled WGS sequence"/>
</dbReference>
<dbReference type="Gene3D" id="1.10.30.50">
    <property type="match status" value="1"/>
</dbReference>
<comment type="caution">
    <text evidence="4">The sequence shown here is derived from an EMBL/GenBank/DDBJ whole genome shotgun (WGS) entry which is preliminary data.</text>
</comment>
<evidence type="ECO:0000313" key="4">
    <source>
        <dbReference type="EMBL" id="MEM0514831.1"/>
    </source>
</evidence>
<dbReference type="InterPro" id="IPR003615">
    <property type="entry name" value="HNH_nuc"/>
</dbReference>
<organism evidence="4 5">
    <name type="scientific">Pseudoalteromonas qingdaonensis</name>
    <dbReference type="NCBI Taxonomy" id="3131913"/>
    <lineage>
        <taxon>Bacteria</taxon>
        <taxon>Pseudomonadati</taxon>
        <taxon>Pseudomonadota</taxon>
        <taxon>Gammaproteobacteria</taxon>
        <taxon>Alteromonadales</taxon>
        <taxon>Pseudoalteromonadaceae</taxon>
        <taxon>Pseudoalteromonas</taxon>
    </lineage>
</organism>